<reference evidence="2" key="1">
    <citation type="submission" date="2022-06" db="EMBL/GenBank/DDBJ databases">
        <title>Solitalea sp. MAHUQ-68 isolated from rhizospheric soil.</title>
        <authorList>
            <person name="Huq M.A."/>
        </authorList>
    </citation>
    <scope>NUCLEOTIDE SEQUENCE</scope>
    <source>
        <strain evidence="2">MAHUQ-68</strain>
    </source>
</reference>
<proteinExistence type="predicted"/>
<protein>
    <recommendedName>
        <fullName evidence="4">Outer membrane protein beta-barrel domain-containing protein</fullName>
    </recommendedName>
</protein>
<organism evidence="2 3">
    <name type="scientific">Solitalea agri</name>
    <dbReference type="NCBI Taxonomy" id="2953739"/>
    <lineage>
        <taxon>Bacteria</taxon>
        <taxon>Pseudomonadati</taxon>
        <taxon>Bacteroidota</taxon>
        <taxon>Sphingobacteriia</taxon>
        <taxon>Sphingobacteriales</taxon>
        <taxon>Sphingobacteriaceae</taxon>
        <taxon>Solitalea</taxon>
    </lineage>
</organism>
<sequence>MKKTLLSIFMLTFTLFTYAQSTQTETIVSEPEETLKATAKNFATELNVNPFSGQLSLNNAVNLIKVRYFKSPELALRLGLIANSTGTNDDYNNPYGTNSNFYKNETSSTTLGLNFGLEKHFKGTRRLSPYIGADLTLSNKSTKQEITNGGTTTTRTGGWISTVYNPETGNYTTQTTERGYFKYGLNVLTGFDFYLASHFYFGYEFNFGFTKTDYQKMKETQTGTGTSNPGYQPNTSSSNFSFGSNMTNGIRLGYIF</sequence>
<dbReference type="RefSeq" id="WP_252588605.1">
    <property type="nucleotide sequence ID" value="NZ_JAMWYS010000046.1"/>
</dbReference>
<feature type="chain" id="PRO_5040875537" description="Outer membrane protein beta-barrel domain-containing protein" evidence="1">
    <location>
        <begin position="20"/>
        <end position="256"/>
    </location>
</feature>
<keyword evidence="1" id="KW-0732">Signal</keyword>
<name>A0A9X2F360_9SPHI</name>
<dbReference type="AlphaFoldDB" id="A0A9X2F360"/>
<evidence type="ECO:0008006" key="4">
    <source>
        <dbReference type="Google" id="ProtNLM"/>
    </source>
</evidence>
<dbReference type="Proteomes" id="UP001155182">
    <property type="component" value="Unassembled WGS sequence"/>
</dbReference>
<gene>
    <name evidence="2" type="ORF">NF867_13675</name>
</gene>
<keyword evidence="3" id="KW-1185">Reference proteome</keyword>
<evidence type="ECO:0000313" key="2">
    <source>
        <dbReference type="EMBL" id="MCO4293909.1"/>
    </source>
</evidence>
<dbReference type="EMBL" id="JAMWYS010000046">
    <property type="protein sequence ID" value="MCO4293909.1"/>
    <property type="molecule type" value="Genomic_DNA"/>
</dbReference>
<evidence type="ECO:0000256" key="1">
    <source>
        <dbReference type="SAM" id="SignalP"/>
    </source>
</evidence>
<evidence type="ECO:0000313" key="3">
    <source>
        <dbReference type="Proteomes" id="UP001155182"/>
    </source>
</evidence>
<accession>A0A9X2F360</accession>
<feature type="signal peptide" evidence="1">
    <location>
        <begin position="1"/>
        <end position="19"/>
    </location>
</feature>
<comment type="caution">
    <text evidence="2">The sequence shown here is derived from an EMBL/GenBank/DDBJ whole genome shotgun (WGS) entry which is preliminary data.</text>
</comment>